<accession>A0A2Z3LDD6</accession>
<protein>
    <recommendedName>
        <fullName evidence="1">Outer membrane protein beta-barrel domain-containing protein</fullName>
    </recommendedName>
</protein>
<dbReference type="Pfam" id="PF13568">
    <property type="entry name" value="OMP_b-brl_2"/>
    <property type="match status" value="1"/>
</dbReference>
<evidence type="ECO:0000259" key="1">
    <source>
        <dbReference type="Pfam" id="PF13568"/>
    </source>
</evidence>
<name>A0A2Z3LDD6_9BACT</name>
<evidence type="ECO:0000313" key="3">
    <source>
        <dbReference type="Proteomes" id="UP000245872"/>
    </source>
</evidence>
<dbReference type="KEGG" id="cher:DK880_00483"/>
<feature type="domain" description="Outer membrane protein beta-barrel" evidence="1">
    <location>
        <begin position="43"/>
        <end position="198"/>
    </location>
</feature>
<dbReference type="InterPro" id="IPR025665">
    <property type="entry name" value="Beta-barrel_OMP_2"/>
</dbReference>
<dbReference type="Proteomes" id="UP000245872">
    <property type="component" value="Chromosome"/>
</dbReference>
<keyword evidence="3" id="KW-1185">Reference proteome</keyword>
<sequence>MLEAAFSSYIFMISIKKYVIAVLVLHGLNGPETAHALAGRFSIELSPALSINKIYNFNSNKIALKDRGIAPGLISGLAYHFPLRAHCSVSAGVSYALGHMGVITLRSASEAYETYLLQSIWLPILCRLYTSEIKLDTSMYFKLGFIPSIGLPSRPISSKVKGTKLVSTRQFNGWMHLGGGVKYDFSLTNSLMVGISYYGDVSGIMHTEEAYGHNHFFCLDICLLF</sequence>
<organism evidence="2 3">
    <name type="scientific">Candidatus Cardinium hertigii</name>
    <dbReference type="NCBI Taxonomy" id="247481"/>
    <lineage>
        <taxon>Bacteria</taxon>
        <taxon>Pseudomonadati</taxon>
        <taxon>Bacteroidota</taxon>
        <taxon>Cytophagia</taxon>
        <taxon>Cytophagales</taxon>
        <taxon>Amoebophilaceae</taxon>
        <taxon>Candidatus Cardinium</taxon>
    </lineage>
</organism>
<dbReference type="AlphaFoldDB" id="A0A2Z3LDD6"/>
<proteinExistence type="predicted"/>
<reference evidence="2 3" key="1">
    <citation type="submission" date="2018-05" db="EMBL/GenBank/DDBJ databases">
        <title>Candidatus Cardinium hertigii Genome Assembly.</title>
        <authorList>
            <person name="Showmaker K.C."/>
            <person name="Walden K.O."/>
            <person name="Fields C.J."/>
            <person name="Lambert K.N."/>
            <person name="Hudson M.E."/>
        </authorList>
    </citation>
    <scope>NUCLEOTIDE SEQUENCE [LARGE SCALE GENOMIC DNA]</scope>
    <source>
        <strain evidence="3">cHgTN10</strain>
    </source>
</reference>
<dbReference type="EMBL" id="CP029619">
    <property type="protein sequence ID" value="AWN81806.1"/>
    <property type="molecule type" value="Genomic_DNA"/>
</dbReference>
<evidence type="ECO:0000313" key="2">
    <source>
        <dbReference type="EMBL" id="AWN81806.1"/>
    </source>
</evidence>
<gene>
    <name evidence="2" type="ORF">DK880_00483</name>
</gene>